<dbReference type="SUPFAM" id="SSF63999">
    <property type="entry name" value="Thiamin pyrophosphokinase, catalytic domain"/>
    <property type="match status" value="1"/>
</dbReference>
<accession>A0A9W8GW14</accession>
<dbReference type="AlphaFoldDB" id="A0A9W8GW14"/>
<dbReference type="NCBIfam" id="TIGR01378">
    <property type="entry name" value="thi_PPkinase"/>
    <property type="match status" value="1"/>
</dbReference>
<dbReference type="GO" id="GO:0009229">
    <property type="term" value="P:thiamine diphosphate biosynthetic process"/>
    <property type="evidence" value="ECO:0007669"/>
    <property type="project" value="UniProtKB-UniRule"/>
</dbReference>
<proteinExistence type="inferred from homology"/>
<evidence type="ECO:0000259" key="8">
    <source>
        <dbReference type="SMART" id="SM00983"/>
    </source>
</evidence>
<evidence type="ECO:0000256" key="4">
    <source>
        <dbReference type="ARBA" id="ARBA00022741"/>
    </source>
</evidence>
<keyword evidence="5 7" id="KW-0418">Kinase</keyword>
<evidence type="ECO:0000256" key="7">
    <source>
        <dbReference type="PIRNR" id="PIRNR031057"/>
    </source>
</evidence>
<dbReference type="GO" id="GO:0004788">
    <property type="term" value="F:thiamine diphosphokinase activity"/>
    <property type="evidence" value="ECO:0007669"/>
    <property type="project" value="UniProtKB-UniRule"/>
</dbReference>
<keyword evidence="10" id="KW-1185">Reference proteome</keyword>
<gene>
    <name evidence="9" type="primary">THI80</name>
    <name evidence="9" type="ORF">GGI19_002302</name>
</gene>
<feature type="domain" description="Thiamin pyrophosphokinase thiamin-binding" evidence="8">
    <location>
        <begin position="198"/>
        <end position="263"/>
    </location>
</feature>
<dbReference type="GO" id="GO:0006772">
    <property type="term" value="P:thiamine metabolic process"/>
    <property type="evidence" value="ECO:0007669"/>
    <property type="project" value="InterPro"/>
</dbReference>
<evidence type="ECO:0000256" key="2">
    <source>
        <dbReference type="ARBA" id="ARBA00006785"/>
    </source>
</evidence>
<dbReference type="EMBL" id="JANBUH010000108">
    <property type="protein sequence ID" value="KAJ2754567.1"/>
    <property type="molecule type" value="Genomic_DNA"/>
</dbReference>
<dbReference type="OrthoDB" id="25149at2759"/>
<dbReference type="EC" id="2.7.6.2" evidence="7"/>
<dbReference type="InterPro" id="IPR036371">
    <property type="entry name" value="TPK_B1-bd_sf"/>
</dbReference>
<comment type="pathway">
    <text evidence="1 7">Cofactor biosynthesis; thiamine diphosphate biosynthesis; thiamine diphosphate from thiamine: step 1/1.</text>
</comment>
<evidence type="ECO:0000313" key="10">
    <source>
        <dbReference type="Proteomes" id="UP001140011"/>
    </source>
</evidence>
<dbReference type="Pfam" id="PF04263">
    <property type="entry name" value="TPK_catalytic"/>
    <property type="match status" value="1"/>
</dbReference>
<dbReference type="InterPro" id="IPR036759">
    <property type="entry name" value="TPK_catalytic_sf"/>
</dbReference>
<dbReference type="CDD" id="cd07995">
    <property type="entry name" value="TPK"/>
    <property type="match status" value="1"/>
</dbReference>
<dbReference type="GO" id="GO:0030975">
    <property type="term" value="F:thiamine binding"/>
    <property type="evidence" value="ECO:0007669"/>
    <property type="project" value="UniProtKB-UniRule"/>
</dbReference>
<evidence type="ECO:0000256" key="1">
    <source>
        <dbReference type="ARBA" id="ARBA00005078"/>
    </source>
</evidence>
<organism evidence="9 10">
    <name type="scientific">Coemansia pectinata</name>
    <dbReference type="NCBI Taxonomy" id="1052879"/>
    <lineage>
        <taxon>Eukaryota</taxon>
        <taxon>Fungi</taxon>
        <taxon>Fungi incertae sedis</taxon>
        <taxon>Zoopagomycota</taxon>
        <taxon>Kickxellomycotina</taxon>
        <taxon>Kickxellomycetes</taxon>
        <taxon>Kickxellales</taxon>
        <taxon>Kickxellaceae</taxon>
        <taxon>Coemansia</taxon>
    </lineage>
</organism>
<name>A0A9W8GW14_9FUNG</name>
<dbReference type="InterPro" id="IPR016966">
    <property type="entry name" value="Thiamin_pyrophosphokinase_euk"/>
</dbReference>
<sequence length="273" mass="29889">MGADGNSDGCHGGQAFGGTTHLGNYLLYPSEQHAATAWPSSKELALLILNQPIPHAETSLLSQLWARADHRICVDGGGNRLYNLGKKIGTLSTYIPDVIVGDLDSLLESPRAYYAQQGTDIQHISDQDSTDFMKSLQYLDTVRRAGKPTEDCIVVVLGGLGGRLDHILHTLKVMFNNHLKRQMVVVSDENLTFVLPKGVNKVLVNKQVDGPTCGILPLMGEAVLTTKGLRWNLDHYPSTFEGLMSTSNIIDDPEVYVDSSMPVAWTSEFRPMP</sequence>
<keyword evidence="3 7" id="KW-0808">Transferase</keyword>
<evidence type="ECO:0000313" key="9">
    <source>
        <dbReference type="EMBL" id="KAJ2754567.1"/>
    </source>
</evidence>
<dbReference type="GO" id="GO:0005524">
    <property type="term" value="F:ATP binding"/>
    <property type="evidence" value="ECO:0007669"/>
    <property type="project" value="UniProtKB-UniRule"/>
</dbReference>
<comment type="similarity">
    <text evidence="2 7">Belongs to the thiamine pyrophosphokinase family.</text>
</comment>
<dbReference type="SMART" id="SM00983">
    <property type="entry name" value="TPK_B1_binding"/>
    <property type="match status" value="1"/>
</dbReference>
<dbReference type="Pfam" id="PF04265">
    <property type="entry name" value="TPK_B1_binding"/>
    <property type="match status" value="1"/>
</dbReference>
<keyword evidence="4 7" id="KW-0547">Nucleotide-binding</keyword>
<dbReference type="GO" id="GO:0016301">
    <property type="term" value="F:kinase activity"/>
    <property type="evidence" value="ECO:0007669"/>
    <property type="project" value="UniProtKB-UniRule"/>
</dbReference>
<evidence type="ECO:0000256" key="6">
    <source>
        <dbReference type="ARBA" id="ARBA00022840"/>
    </source>
</evidence>
<dbReference type="PIRSF" id="PIRSF031057">
    <property type="entry name" value="Thiamin_pyrophosphokinase"/>
    <property type="match status" value="1"/>
</dbReference>
<dbReference type="Gene3D" id="3.40.50.10240">
    <property type="entry name" value="Thiamin pyrophosphokinase, catalytic domain"/>
    <property type="match status" value="1"/>
</dbReference>
<dbReference type="InterPro" id="IPR007373">
    <property type="entry name" value="Thiamin_PyroPKinase_B1-bd"/>
</dbReference>
<comment type="catalytic activity">
    <reaction evidence="7">
        <text>thiamine + ATP = thiamine diphosphate + AMP + H(+)</text>
        <dbReference type="Rhea" id="RHEA:11576"/>
        <dbReference type="ChEBI" id="CHEBI:15378"/>
        <dbReference type="ChEBI" id="CHEBI:18385"/>
        <dbReference type="ChEBI" id="CHEBI:30616"/>
        <dbReference type="ChEBI" id="CHEBI:58937"/>
        <dbReference type="ChEBI" id="CHEBI:456215"/>
    </reaction>
</comment>
<dbReference type="InterPro" id="IPR006282">
    <property type="entry name" value="Thi_PPkinase"/>
</dbReference>
<dbReference type="Proteomes" id="UP001140011">
    <property type="component" value="Unassembled WGS sequence"/>
</dbReference>
<reference evidence="9" key="1">
    <citation type="submission" date="2022-07" db="EMBL/GenBank/DDBJ databases">
        <title>Phylogenomic reconstructions and comparative analyses of Kickxellomycotina fungi.</title>
        <authorList>
            <person name="Reynolds N.K."/>
            <person name="Stajich J.E."/>
            <person name="Barry K."/>
            <person name="Grigoriev I.V."/>
            <person name="Crous P."/>
            <person name="Smith M.E."/>
        </authorList>
    </citation>
    <scope>NUCLEOTIDE SEQUENCE</scope>
    <source>
        <strain evidence="9">BCRC 34297</strain>
    </source>
</reference>
<dbReference type="InterPro" id="IPR007371">
    <property type="entry name" value="TPK_catalytic"/>
</dbReference>
<evidence type="ECO:0000256" key="5">
    <source>
        <dbReference type="ARBA" id="ARBA00022777"/>
    </source>
</evidence>
<evidence type="ECO:0000256" key="3">
    <source>
        <dbReference type="ARBA" id="ARBA00022679"/>
    </source>
</evidence>
<keyword evidence="6 7" id="KW-0067">ATP-binding</keyword>
<dbReference type="SUPFAM" id="SSF63862">
    <property type="entry name" value="Thiamin pyrophosphokinase, substrate-binding domain"/>
    <property type="match status" value="1"/>
</dbReference>
<dbReference type="PANTHER" id="PTHR13622">
    <property type="entry name" value="THIAMIN PYROPHOSPHOKINASE"/>
    <property type="match status" value="1"/>
</dbReference>
<comment type="caution">
    <text evidence="9">The sequence shown here is derived from an EMBL/GenBank/DDBJ whole genome shotgun (WGS) entry which is preliminary data.</text>
</comment>
<dbReference type="PANTHER" id="PTHR13622:SF8">
    <property type="entry name" value="THIAMIN PYROPHOSPHOKINASE 1"/>
    <property type="match status" value="1"/>
</dbReference>
<protein>
    <recommendedName>
        <fullName evidence="7">Thiamine pyrophosphokinase</fullName>
        <ecNumber evidence="7">2.7.6.2</ecNumber>
    </recommendedName>
</protein>